<organism evidence="2 3">
    <name type="scientific">Herbaspirillum rubrisubalbicans Os34</name>
    <dbReference type="NCBI Taxonomy" id="1235827"/>
    <lineage>
        <taxon>Bacteria</taxon>
        <taxon>Pseudomonadati</taxon>
        <taxon>Pseudomonadota</taxon>
        <taxon>Betaproteobacteria</taxon>
        <taxon>Burkholderiales</taxon>
        <taxon>Oxalobacteraceae</taxon>
        <taxon>Herbaspirillum</taxon>
    </lineage>
</organism>
<protein>
    <submittedName>
        <fullName evidence="2">SDR family oxidoreductase</fullName>
    </submittedName>
</protein>
<evidence type="ECO:0000256" key="1">
    <source>
        <dbReference type="ARBA" id="ARBA00006484"/>
    </source>
</evidence>
<dbReference type="Pfam" id="PF13561">
    <property type="entry name" value="adh_short_C2"/>
    <property type="match status" value="1"/>
</dbReference>
<dbReference type="PRINTS" id="PR00081">
    <property type="entry name" value="GDHRDH"/>
</dbReference>
<evidence type="ECO:0000313" key="2">
    <source>
        <dbReference type="EMBL" id="QJQ01474.1"/>
    </source>
</evidence>
<dbReference type="AlphaFoldDB" id="A0A6M3ZS47"/>
<reference evidence="2 3" key="1">
    <citation type="journal article" date="2012" name="J. Bacteriol.">
        <title>Genome sequence of the pathogenic Herbaspirillum seropedicae strain Os34, isolated from rice roots.</title>
        <authorList>
            <person name="Ye W."/>
            <person name="Ye S."/>
            <person name="Liu J."/>
            <person name="Chang S."/>
            <person name="Chen M."/>
            <person name="Zhu B."/>
            <person name="Guo L."/>
            <person name="An Q."/>
        </authorList>
    </citation>
    <scope>NUCLEOTIDE SEQUENCE [LARGE SCALE GENOMIC DNA]</scope>
    <source>
        <strain evidence="2 3">Os34</strain>
    </source>
</reference>
<dbReference type="CDD" id="cd05233">
    <property type="entry name" value="SDR_c"/>
    <property type="match status" value="1"/>
</dbReference>
<dbReference type="PANTHER" id="PTHR42760:SF123">
    <property type="entry name" value="OXIDOREDUCTASE"/>
    <property type="match status" value="1"/>
</dbReference>
<gene>
    <name evidence="2" type="ORF">C798_14880</name>
</gene>
<proteinExistence type="inferred from homology"/>
<dbReference type="FunFam" id="3.40.50.720:FF:000084">
    <property type="entry name" value="Short-chain dehydrogenase reductase"/>
    <property type="match status" value="1"/>
</dbReference>
<evidence type="ECO:0000313" key="3">
    <source>
        <dbReference type="Proteomes" id="UP000501648"/>
    </source>
</evidence>
<name>A0A6M3ZS47_9BURK</name>
<dbReference type="EMBL" id="CP008956">
    <property type="protein sequence ID" value="QJQ01474.1"/>
    <property type="molecule type" value="Genomic_DNA"/>
</dbReference>
<dbReference type="Proteomes" id="UP000501648">
    <property type="component" value="Chromosome"/>
</dbReference>
<dbReference type="Gene3D" id="3.40.50.720">
    <property type="entry name" value="NAD(P)-binding Rossmann-like Domain"/>
    <property type="match status" value="1"/>
</dbReference>
<dbReference type="NCBIfam" id="NF005559">
    <property type="entry name" value="PRK07231.1"/>
    <property type="match status" value="1"/>
</dbReference>
<dbReference type="PANTHER" id="PTHR42760">
    <property type="entry name" value="SHORT-CHAIN DEHYDROGENASES/REDUCTASES FAMILY MEMBER"/>
    <property type="match status" value="1"/>
</dbReference>
<dbReference type="GO" id="GO:0030497">
    <property type="term" value="P:fatty acid elongation"/>
    <property type="evidence" value="ECO:0007669"/>
    <property type="project" value="TreeGrafter"/>
</dbReference>
<dbReference type="RefSeq" id="WP_017450461.1">
    <property type="nucleotide sequence ID" value="NZ_CP008956.1"/>
</dbReference>
<dbReference type="InterPro" id="IPR020904">
    <property type="entry name" value="Sc_DH/Rdtase_CS"/>
</dbReference>
<dbReference type="InterPro" id="IPR036291">
    <property type="entry name" value="NAD(P)-bd_dom_sf"/>
</dbReference>
<dbReference type="InterPro" id="IPR002347">
    <property type="entry name" value="SDR_fam"/>
</dbReference>
<comment type="similarity">
    <text evidence="1">Belongs to the short-chain dehydrogenases/reductases (SDR) family.</text>
</comment>
<dbReference type="SUPFAM" id="SSF51735">
    <property type="entry name" value="NAD(P)-binding Rossmann-fold domains"/>
    <property type="match status" value="1"/>
</dbReference>
<dbReference type="PROSITE" id="PS00061">
    <property type="entry name" value="ADH_SHORT"/>
    <property type="match status" value="1"/>
</dbReference>
<dbReference type="PRINTS" id="PR00080">
    <property type="entry name" value="SDRFAMILY"/>
</dbReference>
<sequence length="262" mass="26934">MNTHNNDSLFRLDGKTALVTGAGAGIGRGIAETFANAGASVIVVDIDQARADETAHAIVARGAKASALVADISREADVVALFEQAPAVYGGLDILVNNAAIFPKKPFMEVDTEFWDRLHGVNLRGTFLCLREGIGRMREQGRGGSIVNISSVSSLQTAVYHNATYNASKAGVNSLTRTTALEFAADGIRVNAVLPGGVLTPGAKAATSTIEIKGPMTTPGRIPLGGMGDAADIAAAALFLAGPAARYITGQLLAVDGGFQIG</sequence>
<dbReference type="GO" id="GO:0016616">
    <property type="term" value="F:oxidoreductase activity, acting on the CH-OH group of donors, NAD or NADP as acceptor"/>
    <property type="evidence" value="ECO:0007669"/>
    <property type="project" value="TreeGrafter"/>
</dbReference>
<accession>A0A6M3ZS47</accession>